<gene>
    <name evidence="9" type="ORF">HPP92_005414</name>
</gene>
<dbReference type="GO" id="GO:0005634">
    <property type="term" value="C:nucleus"/>
    <property type="evidence" value="ECO:0007669"/>
    <property type="project" value="UniProtKB-SubCell"/>
</dbReference>
<proteinExistence type="inferred from homology"/>
<protein>
    <recommendedName>
        <fullName evidence="8">BHLH domain-containing protein</fullName>
    </recommendedName>
</protein>
<reference evidence="9 10" key="1">
    <citation type="journal article" date="2020" name="Nat. Food">
        <title>A phased Vanilla planifolia genome enables genetic improvement of flavour and production.</title>
        <authorList>
            <person name="Hasing T."/>
            <person name="Tang H."/>
            <person name="Brym M."/>
            <person name="Khazi F."/>
            <person name="Huang T."/>
            <person name="Chambers A.H."/>
        </authorList>
    </citation>
    <scope>NUCLEOTIDE SEQUENCE [LARGE SCALE GENOMIC DNA]</scope>
    <source>
        <tissue evidence="9">Leaf</tissue>
    </source>
</reference>
<dbReference type="GO" id="GO:0000978">
    <property type="term" value="F:RNA polymerase II cis-regulatory region sequence-specific DNA binding"/>
    <property type="evidence" value="ECO:0007669"/>
    <property type="project" value="TreeGrafter"/>
</dbReference>
<evidence type="ECO:0000313" key="10">
    <source>
        <dbReference type="Proteomes" id="UP000639772"/>
    </source>
</evidence>
<feature type="compositionally biased region" description="Basic residues" evidence="7">
    <location>
        <begin position="314"/>
        <end position="329"/>
    </location>
</feature>
<dbReference type="GO" id="GO:0000981">
    <property type="term" value="F:DNA-binding transcription factor activity, RNA polymerase II-specific"/>
    <property type="evidence" value="ECO:0007669"/>
    <property type="project" value="TreeGrafter"/>
</dbReference>
<keyword evidence="5" id="KW-0804">Transcription</keyword>
<evidence type="ECO:0000256" key="3">
    <source>
        <dbReference type="ARBA" id="ARBA00023015"/>
    </source>
</evidence>
<organism evidence="9 10">
    <name type="scientific">Vanilla planifolia</name>
    <name type="common">Vanilla</name>
    <dbReference type="NCBI Taxonomy" id="51239"/>
    <lineage>
        <taxon>Eukaryota</taxon>
        <taxon>Viridiplantae</taxon>
        <taxon>Streptophyta</taxon>
        <taxon>Embryophyta</taxon>
        <taxon>Tracheophyta</taxon>
        <taxon>Spermatophyta</taxon>
        <taxon>Magnoliopsida</taxon>
        <taxon>Liliopsida</taxon>
        <taxon>Asparagales</taxon>
        <taxon>Orchidaceae</taxon>
        <taxon>Vanilloideae</taxon>
        <taxon>Vanilleae</taxon>
        <taxon>Vanilla</taxon>
    </lineage>
</organism>
<sequence length="429" mass="46594">MDNFIDSFLSSPSSWSNMNASTNRSWMGCISSQVDGLIAQPMVSYQGQGKTSSIPLIYPSRLMGNMSADNLNVGCDNTLTFADRSAKYRASEAVFMGENLLQFRQSNHSSFPSHGIEAYAGSFSTPGPVTLSSASVSFCGESNISLPQSALTISNCIENIGSGPQPLGQPLGLHSISTVPVFLPPSPIISPVAGHGKVQNFRFHGMANGLDFTREANNEMGYSTSMDSQNGPNSTFVAFSSQKPMKTTNESSCPHDLGTTDLQNLPLSCFSEGSYLPLNKAIGMLTNVQSKGFAFQQHLGRSSSTQEQMMQNHTSHRKAATKPRVRARRGQATDPHSIAERVRREKIAERMKNLQELVPNSNKNDRASMLDEIIDYVKFLQLQVKVLSISRLGAADADVPLITDVQTEDTGSRHVFPSQGVDLSESKKI</sequence>
<evidence type="ECO:0000256" key="2">
    <source>
        <dbReference type="ARBA" id="ARBA00005510"/>
    </source>
</evidence>
<dbReference type="EMBL" id="JADCNM010000002">
    <property type="protein sequence ID" value="KAG0494420.1"/>
    <property type="molecule type" value="Genomic_DNA"/>
</dbReference>
<comment type="caution">
    <text evidence="9">The sequence shown here is derived from an EMBL/GenBank/DDBJ whole genome shotgun (WGS) entry which is preliminary data.</text>
</comment>
<dbReference type="GO" id="GO:0046983">
    <property type="term" value="F:protein dimerization activity"/>
    <property type="evidence" value="ECO:0007669"/>
    <property type="project" value="InterPro"/>
</dbReference>
<dbReference type="PROSITE" id="PS50888">
    <property type="entry name" value="BHLH"/>
    <property type="match status" value="1"/>
</dbReference>
<accession>A0A835RLB6</accession>
<dbReference type="PANTHER" id="PTHR16223">
    <property type="entry name" value="TRANSCRIPTION FACTOR BHLH83-RELATED"/>
    <property type="match status" value="1"/>
</dbReference>
<dbReference type="PANTHER" id="PTHR16223:SF268">
    <property type="entry name" value="SPERMATOGENESIS- AND OOGENESIS-SPECIFIC BASIC HELIX-LOOP-HELIX-CONTAINING PROTEIN 2"/>
    <property type="match status" value="1"/>
</dbReference>
<feature type="domain" description="BHLH" evidence="8">
    <location>
        <begin position="331"/>
        <end position="380"/>
    </location>
</feature>
<dbReference type="AlphaFoldDB" id="A0A835RLB6"/>
<dbReference type="SUPFAM" id="SSF47459">
    <property type="entry name" value="HLH, helix-loop-helix DNA-binding domain"/>
    <property type="match status" value="1"/>
</dbReference>
<evidence type="ECO:0000256" key="5">
    <source>
        <dbReference type="ARBA" id="ARBA00023163"/>
    </source>
</evidence>
<evidence type="ECO:0000259" key="8">
    <source>
        <dbReference type="PROSITE" id="PS50888"/>
    </source>
</evidence>
<dbReference type="InterPro" id="IPR011598">
    <property type="entry name" value="bHLH_dom"/>
</dbReference>
<dbReference type="InterPro" id="IPR036638">
    <property type="entry name" value="HLH_DNA-bd_sf"/>
</dbReference>
<evidence type="ECO:0000256" key="4">
    <source>
        <dbReference type="ARBA" id="ARBA00023125"/>
    </source>
</evidence>
<evidence type="ECO:0000313" key="9">
    <source>
        <dbReference type="EMBL" id="KAG0494420.1"/>
    </source>
</evidence>
<dbReference type="InterPro" id="IPR045843">
    <property type="entry name" value="IND-like"/>
</dbReference>
<dbReference type="Pfam" id="PF00010">
    <property type="entry name" value="HLH"/>
    <property type="match status" value="1"/>
</dbReference>
<dbReference type="FunFam" id="4.10.280.10:FF:000017">
    <property type="entry name" value="Transcription factor bHLH66"/>
    <property type="match status" value="1"/>
</dbReference>
<evidence type="ECO:0000256" key="1">
    <source>
        <dbReference type="ARBA" id="ARBA00004123"/>
    </source>
</evidence>
<keyword evidence="6" id="KW-0539">Nucleus</keyword>
<dbReference type="OrthoDB" id="759159at2759"/>
<dbReference type="Proteomes" id="UP000639772">
    <property type="component" value="Unassembled WGS sequence"/>
</dbReference>
<keyword evidence="3" id="KW-0805">Transcription regulation</keyword>
<dbReference type="Gene3D" id="4.10.280.10">
    <property type="entry name" value="Helix-loop-helix DNA-binding domain"/>
    <property type="match status" value="1"/>
</dbReference>
<comment type="subcellular location">
    <subcellularLocation>
        <location evidence="1">Nucleus</location>
    </subcellularLocation>
</comment>
<feature type="region of interest" description="Disordered" evidence="7">
    <location>
        <begin position="313"/>
        <end position="336"/>
    </location>
</feature>
<evidence type="ECO:0000256" key="6">
    <source>
        <dbReference type="ARBA" id="ARBA00023242"/>
    </source>
</evidence>
<comment type="similarity">
    <text evidence="2">Belongs to the bHLH protein family.</text>
</comment>
<keyword evidence="4" id="KW-0238">DNA-binding</keyword>
<dbReference type="GO" id="GO:0080147">
    <property type="term" value="P:root hair cell development"/>
    <property type="evidence" value="ECO:0007669"/>
    <property type="project" value="UniProtKB-ARBA"/>
</dbReference>
<name>A0A835RLB6_VANPL</name>
<evidence type="ECO:0000256" key="7">
    <source>
        <dbReference type="SAM" id="MobiDB-lite"/>
    </source>
</evidence>
<dbReference type="SMART" id="SM00353">
    <property type="entry name" value="HLH"/>
    <property type="match status" value="1"/>
</dbReference>